<dbReference type="Proteomes" id="UP001472677">
    <property type="component" value="Unassembled WGS sequence"/>
</dbReference>
<evidence type="ECO:0000313" key="2">
    <source>
        <dbReference type="EMBL" id="KAK8499085.1"/>
    </source>
</evidence>
<sequence>MSYYPSWDNGNSNKGPRKKGRANGDPPATKMTRSTERTGMITALKAGIEENALNLLAHSTKTEKEVIGAKYALSSEKRARKLLERSSPMRREERPRHPHATDKQRSELLAKGVVSPGLSERAHSPPPALAQ</sequence>
<feature type="region of interest" description="Disordered" evidence="1">
    <location>
        <begin position="1"/>
        <end position="37"/>
    </location>
</feature>
<proteinExistence type="predicted"/>
<feature type="region of interest" description="Disordered" evidence="1">
    <location>
        <begin position="78"/>
        <end position="131"/>
    </location>
</feature>
<accession>A0ABR2AXR4</accession>
<protein>
    <submittedName>
        <fullName evidence="2">Uncharacterized protein</fullName>
    </submittedName>
</protein>
<dbReference type="EMBL" id="JBBPBM010000239">
    <property type="protein sequence ID" value="KAK8499085.1"/>
    <property type="molecule type" value="Genomic_DNA"/>
</dbReference>
<comment type="caution">
    <text evidence="2">The sequence shown here is derived from an EMBL/GenBank/DDBJ whole genome shotgun (WGS) entry which is preliminary data.</text>
</comment>
<organism evidence="2 3">
    <name type="scientific">Hibiscus sabdariffa</name>
    <name type="common">roselle</name>
    <dbReference type="NCBI Taxonomy" id="183260"/>
    <lineage>
        <taxon>Eukaryota</taxon>
        <taxon>Viridiplantae</taxon>
        <taxon>Streptophyta</taxon>
        <taxon>Embryophyta</taxon>
        <taxon>Tracheophyta</taxon>
        <taxon>Spermatophyta</taxon>
        <taxon>Magnoliopsida</taxon>
        <taxon>eudicotyledons</taxon>
        <taxon>Gunneridae</taxon>
        <taxon>Pentapetalae</taxon>
        <taxon>rosids</taxon>
        <taxon>malvids</taxon>
        <taxon>Malvales</taxon>
        <taxon>Malvaceae</taxon>
        <taxon>Malvoideae</taxon>
        <taxon>Hibiscus</taxon>
    </lineage>
</organism>
<evidence type="ECO:0000256" key="1">
    <source>
        <dbReference type="SAM" id="MobiDB-lite"/>
    </source>
</evidence>
<reference evidence="2 3" key="1">
    <citation type="journal article" date="2024" name="G3 (Bethesda)">
        <title>Genome assembly of Hibiscus sabdariffa L. provides insights into metabolisms of medicinal natural products.</title>
        <authorList>
            <person name="Kim T."/>
        </authorList>
    </citation>
    <scope>NUCLEOTIDE SEQUENCE [LARGE SCALE GENOMIC DNA]</scope>
    <source>
        <strain evidence="2">TK-2024</strain>
        <tissue evidence="2">Old leaves</tissue>
    </source>
</reference>
<keyword evidence="3" id="KW-1185">Reference proteome</keyword>
<feature type="compositionally biased region" description="Basic and acidic residues" evidence="1">
    <location>
        <begin position="78"/>
        <end position="108"/>
    </location>
</feature>
<gene>
    <name evidence="2" type="ORF">V6N12_075935</name>
</gene>
<evidence type="ECO:0000313" key="3">
    <source>
        <dbReference type="Proteomes" id="UP001472677"/>
    </source>
</evidence>
<name>A0ABR2AXR4_9ROSI</name>